<feature type="transmembrane region" description="Helical" evidence="14">
    <location>
        <begin position="189"/>
        <end position="210"/>
    </location>
</feature>
<dbReference type="NCBIfam" id="TIGR00813">
    <property type="entry name" value="sss"/>
    <property type="match status" value="1"/>
</dbReference>
<evidence type="ECO:0000256" key="9">
    <source>
        <dbReference type="ARBA" id="ARBA00023065"/>
    </source>
</evidence>
<feature type="transmembrane region" description="Helical" evidence="14">
    <location>
        <begin position="506"/>
        <end position="523"/>
    </location>
</feature>
<dbReference type="RefSeq" id="WP_146682774.1">
    <property type="nucleotide sequence ID" value="NZ_CP019646.1"/>
</dbReference>
<dbReference type="InterPro" id="IPR018212">
    <property type="entry name" value="Na/solute_symporter_CS"/>
</dbReference>
<dbReference type="Proteomes" id="UP000188181">
    <property type="component" value="Chromosome"/>
</dbReference>
<feature type="transmembrane region" description="Helical" evidence="14">
    <location>
        <begin position="12"/>
        <end position="31"/>
    </location>
</feature>
<keyword evidence="4" id="KW-1003">Cell membrane</keyword>
<dbReference type="PROSITE" id="PS50283">
    <property type="entry name" value="NA_SOLUT_SYMP_3"/>
    <property type="match status" value="1"/>
</dbReference>
<evidence type="ECO:0000256" key="3">
    <source>
        <dbReference type="ARBA" id="ARBA00022448"/>
    </source>
</evidence>
<evidence type="ECO:0000256" key="5">
    <source>
        <dbReference type="ARBA" id="ARBA00022692"/>
    </source>
</evidence>
<protein>
    <submittedName>
        <fullName evidence="15">Na(+)/glucose symporter</fullName>
    </submittedName>
</protein>
<dbReference type="PANTHER" id="PTHR48086">
    <property type="entry name" value="SODIUM/PROLINE SYMPORTER-RELATED"/>
    <property type="match status" value="1"/>
</dbReference>
<keyword evidence="10 14" id="KW-0472">Membrane</keyword>
<dbReference type="InterPro" id="IPR050277">
    <property type="entry name" value="Sodium:Solute_Symporter"/>
</dbReference>
<evidence type="ECO:0000256" key="4">
    <source>
        <dbReference type="ARBA" id="ARBA00022475"/>
    </source>
</evidence>
<evidence type="ECO:0000256" key="6">
    <source>
        <dbReference type="ARBA" id="ARBA00022847"/>
    </source>
</evidence>
<evidence type="ECO:0000256" key="10">
    <source>
        <dbReference type="ARBA" id="ARBA00023136"/>
    </source>
</evidence>
<dbReference type="GO" id="GO:0015293">
    <property type="term" value="F:symporter activity"/>
    <property type="evidence" value="ECO:0007669"/>
    <property type="project" value="UniProtKB-KW"/>
</dbReference>
<feature type="transmembrane region" description="Helical" evidence="14">
    <location>
        <begin position="391"/>
        <end position="415"/>
    </location>
</feature>
<dbReference type="Gene3D" id="1.20.1730.10">
    <property type="entry name" value="Sodium/glucose cotransporter"/>
    <property type="match status" value="1"/>
</dbReference>
<dbReference type="PANTHER" id="PTHR48086:SF3">
    <property type="entry name" value="SODIUM_PROLINE SYMPORTER"/>
    <property type="match status" value="1"/>
</dbReference>
<organism evidence="15 16">
    <name type="scientific">Limihaloglobus sulfuriphilus</name>
    <dbReference type="NCBI Taxonomy" id="1851148"/>
    <lineage>
        <taxon>Bacteria</taxon>
        <taxon>Pseudomonadati</taxon>
        <taxon>Planctomycetota</taxon>
        <taxon>Phycisphaerae</taxon>
        <taxon>Sedimentisphaerales</taxon>
        <taxon>Sedimentisphaeraceae</taxon>
        <taxon>Limihaloglobus</taxon>
    </lineage>
</organism>
<feature type="transmembrane region" description="Helical" evidence="14">
    <location>
        <begin position="80"/>
        <end position="98"/>
    </location>
</feature>
<dbReference type="OrthoDB" id="9814523at2"/>
<feature type="transmembrane region" description="Helical" evidence="14">
    <location>
        <begin position="230"/>
        <end position="252"/>
    </location>
</feature>
<dbReference type="GO" id="GO:0046942">
    <property type="term" value="P:carboxylic acid transport"/>
    <property type="evidence" value="ECO:0007669"/>
    <property type="project" value="UniProtKB-ARBA"/>
</dbReference>
<evidence type="ECO:0000256" key="2">
    <source>
        <dbReference type="ARBA" id="ARBA00006434"/>
    </source>
</evidence>
<feature type="transmembrane region" description="Helical" evidence="14">
    <location>
        <begin position="448"/>
        <end position="466"/>
    </location>
</feature>
<dbReference type="PROSITE" id="PS00456">
    <property type="entry name" value="NA_SOLUT_SYMP_1"/>
    <property type="match status" value="1"/>
</dbReference>
<accession>A0A1Q2MCU7</accession>
<dbReference type="KEGG" id="pbas:SMSP2_00867"/>
<keyword evidence="3" id="KW-0813">Transport</keyword>
<keyword evidence="16" id="KW-1185">Reference proteome</keyword>
<feature type="transmembrane region" description="Helical" evidence="14">
    <location>
        <begin position="161"/>
        <end position="182"/>
    </location>
</feature>
<evidence type="ECO:0000256" key="7">
    <source>
        <dbReference type="ARBA" id="ARBA00022989"/>
    </source>
</evidence>
<evidence type="ECO:0000256" key="1">
    <source>
        <dbReference type="ARBA" id="ARBA00004651"/>
    </source>
</evidence>
<feature type="transmembrane region" description="Helical" evidence="14">
    <location>
        <begin position="422"/>
        <end position="442"/>
    </location>
</feature>
<comment type="catalytic activity">
    <reaction evidence="12">
        <text>L-proline(in) + Na(+)(in) = L-proline(out) + Na(+)(out)</text>
        <dbReference type="Rhea" id="RHEA:28967"/>
        <dbReference type="ChEBI" id="CHEBI:29101"/>
        <dbReference type="ChEBI" id="CHEBI:60039"/>
    </reaction>
</comment>
<comment type="similarity">
    <text evidence="2 13">Belongs to the sodium:solute symporter (SSF) (TC 2.A.21) family.</text>
</comment>
<dbReference type="GO" id="GO:0005886">
    <property type="term" value="C:plasma membrane"/>
    <property type="evidence" value="ECO:0007669"/>
    <property type="project" value="UniProtKB-SubCell"/>
</dbReference>
<feature type="transmembrane region" description="Helical" evidence="14">
    <location>
        <begin position="51"/>
        <end position="74"/>
    </location>
</feature>
<keyword evidence="9" id="KW-0406">Ion transport</keyword>
<gene>
    <name evidence="15" type="primary">sglT_11</name>
    <name evidence="15" type="ORF">SMSP2_00867</name>
</gene>
<evidence type="ECO:0000313" key="16">
    <source>
        <dbReference type="Proteomes" id="UP000188181"/>
    </source>
</evidence>
<evidence type="ECO:0000256" key="13">
    <source>
        <dbReference type="RuleBase" id="RU362091"/>
    </source>
</evidence>
<dbReference type="Pfam" id="PF00474">
    <property type="entry name" value="SSF"/>
    <property type="match status" value="1"/>
</dbReference>
<evidence type="ECO:0000256" key="12">
    <source>
        <dbReference type="ARBA" id="ARBA00033708"/>
    </source>
</evidence>
<sequence>MTETIGQQPISFWIVMLSYGILLGAISIYFAKYIKNTEDFFRASQNTPWWIGGLSFFMTAFSASVFVGGASFAYQYGALSLSQVALMLPTFILGYFVFSRRWHRTGLETAIEFIEHRYNGKTAHFFIWTGLPVRILDNANRLYVTAVLIEVLFGIDLWTAILLTALTAVIYTVAGGFLAVVVTDSIQALVMAIIVIIIAVTSYLRVGGFSGLIEKLPEGYWSLNPPDTDYSIAMIASLALVAYCTWNGYWSLVQRYLTVETESDAKKVCLTGGFSYFLLFPLFMLPPIFAVVLVPGLESAQEAETSYLRIAELILPSGLLGVMCFALIGATITALNSDLNVMSQIIINDAFKKVLRLTSEKKRLLISRITVVVITILCMLIAGSIRSLGGSFRYLVTLMGLTSMPTFIPLLMGLFYKRTPPWGAITAFCAGITIGLVMTFGFGVTLTWVIVANFLTTLGVMLVTGWRWPVTGEKSRQVDALFKKLSTPGAGNVTDTGGTKVVNGRILTLVAFVMFVMGTILLFTGTQLSNADIKIVISSVSIFYFAGFMLTAIKYILKKKAAVIVKD</sequence>
<evidence type="ECO:0000256" key="11">
    <source>
        <dbReference type="ARBA" id="ARBA00023201"/>
    </source>
</evidence>
<dbReference type="EMBL" id="CP019646">
    <property type="protein sequence ID" value="AQQ70515.1"/>
    <property type="molecule type" value="Genomic_DNA"/>
</dbReference>
<dbReference type="InterPro" id="IPR038377">
    <property type="entry name" value="Na/Glc_symporter_sf"/>
</dbReference>
<feature type="transmembrane region" description="Helical" evidence="14">
    <location>
        <begin position="273"/>
        <end position="294"/>
    </location>
</feature>
<dbReference type="InterPro" id="IPR001734">
    <property type="entry name" value="Na/solute_symporter"/>
</dbReference>
<comment type="subcellular location">
    <subcellularLocation>
        <location evidence="1">Cell membrane</location>
        <topology evidence="1">Multi-pass membrane protein</topology>
    </subcellularLocation>
</comment>
<dbReference type="AlphaFoldDB" id="A0A1Q2MCU7"/>
<keyword evidence="8" id="KW-0915">Sodium</keyword>
<evidence type="ECO:0000256" key="14">
    <source>
        <dbReference type="SAM" id="Phobius"/>
    </source>
</evidence>
<feature type="transmembrane region" description="Helical" evidence="14">
    <location>
        <begin position="535"/>
        <end position="557"/>
    </location>
</feature>
<evidence type="ECO:0000256" key="8">
    <source>
        <dbReference type="ARBA" id="ARBA00023053"/>
    </source>
</evidence>
<evidence type="ECO:0000313" key="15">
    <source>
        <dbReference type="EMBL" id="AQQ70515.1"/>
    </source>
</evidence>
<feature type="transmembrane region" description="Helical" evidence="14">
    <location>
        <begin position="365"/>
        <end position="385"/>
    </location>
</feature>
<name>A0A1Q2MCU7_9BACT</name>
<dbReference type="STRING" id="1851148.SMSP2_00867"/>
<feature type="transmembrane region" description="Helical" evidence="14">
    <location>
        <begin position="314"/>
        <end position="335"/>
    </location>
</feature>
<keyword evidence="7 14" id="KW-1133">Transmembrane helix</keyword>
<keyword evidence="5 14" id="KW-0812">Transmembrane</keyword>
<proteinExistence type="inferred from homology"/>
<reference evidence="16" key="1">
    <citation type="submission" date="2017-02" db="EMBL/GenBank/DDBJ databases">
        <title>Comparative genomics and description of representatives of a novel lineage of planctomycetes thriving in anoxic sediments.</title>
        <authorList>
            <person name="Spring S."/>
            <person name="Bunk B."/>
            <person name="Sproer C."/>
        </authorList>
    </citation>
    <scope>NUCLEOTIDE SEQUENCE [LARGE SCALE GENOMIC DNA]</scope>
    <source>
        <strain evidence="16">SM-Chi-D1</strain>
    </source>
</reference>
<dbReference type="GO" id="GO:0006814">
    <property type="term" value="P:sodium ion transport"/>
    <property type="evidence" value="ECO:0007669"/>
    <property type="project" value="UniProtKB-KW"/>
</dbReference>
<keyword evidence="6" id="KW-0769">Symport</keyword>
<keyword evidence="11" id="KW-0739">Sodium transport</keyword>